<evidence type="ECO:0000256" key="1">
    <source>
        <dbReference type="ARBA" id="ARBA00006068"/>
    </source>
</evidence>
<accession>A0A9W6RIV5</accession>
<reference evidence="6" key="1">
    <citation type="submission" date="2023-03" db="EMBL/GenBank/DDBJ databases">
        <title>Actinoallomurus iriomotensis NBRC 103681.</title>
        <authorList>
            <person name="Ichikawa N."/>
            <person name="Sato H."/>
            <person name="Tonouchi N."/>
        </authorList>
    </citation>
    <scope>NUCLEOTIDE SEQUENCE</scope>
    <source>
        <strain evidence="6">NBRC 103681</strain>
    </source>
</reference>
<evidence type="ECO:0000313" key="7">
    <source>
        <dbReference type="Proteomes" id="UP001165135"/>
    </source>
</evidence>
<dbReference type="Proteomes" id="UP001165135">
    <property type="component" value="Unassembled WGS sequence"/>
</dbReference>
<dbReference type="AlphaFoldDB" id="A0A9W6RIV5"/>
<sequence length="468" mass="49598">MFSDYEYPEYDDPLGDAPKRGVLWRVLGWVSIGLAVVLVGTSLVAYGTYRKLQGNITQEDVTAELGTHRPPKLNQALNVLLIGSDQRNGANAKYGKAEGERSDTIILLHFSPGGQKAVGISFPRDSMVNLPSCKTPSGRTIPGGLNMINSSFNNGGAGCTMHTIETLTGIRVDHFVKVDFSGFKRVVDALGGVEICLPQRVDDRDSKLHLSAGRHIVKGDTALAYVRNRHGLGDGSDTDRIKRQQKFLGAVVKKATSNGTLTSPGKLYGFLDAATKSVTTDKDFTVDQMKKVAGSLQGMSAGKVQFVTVPWGAYAPDPNRIAWRQPDANNLFAAIRNDNKIQTPAKAQKVSVPPAQIKVRVLNGTGTAGLAQRVGDQLTARGYSVAGIGTATTRPSKTELRYGSGADQQATALGQVAPASTPVPDQSVAAGVVDLVLGPDWNGLKGAQSTTIPKSSDAVTASDDPCKT</sequence>
<dbReference type="InterPro" id="IPR027381">
    <property type="entry name" value="LytR/CpsA/Psr_C"/>
</dbReference>
<feature type="domain" description="Cell envelope-related transcriptional attenuator" evidence="4">
    <location>
        <begin position="101"/>
        <end position="256"/>
    </location>
</feature>
<dbReference type="Pfam" id="PF03816">
    <property type="entry name" value="LytR_cpsA_psr"/>
    <property type="match status" value="1"/>
</dbReference>
<dbReference type="EMBL" id="BSTJ01000006">
    <property type="protein sequence ID" value="GLY76901.1"/>
    <property type="molecule type" value="Genomic_DNA"/>
</dbReference>
<name>A0A9W6RIV5_9ACTN</name>
<dbReference type="RefSeq" id="WP_285625676.1">
    <property type="nucleotide sequence ID" value="NZ_BSTJ01000006.1"/>
</dbReference>
<feature type="region of interest" description="Disordered" evidence="2">
    <location>
        <begin position="444"/>
        <end position="468"/>
    </location>
</feature>
<proteinExistence type="inferred from homology"/>
<dbReference type="InterPro" id="IPR050922">
    <property type="entry name" value="LytR/CpsA/Psr_CW_biosynth"/>
</dbReference>
<feature type="compositionally biased region" description="Polar residues" evidence="2">
    <location>
        <begin position="447"/>
        <end position="459"/>
    </location>
</feature>
<keyword evidence="3" id="KW-1133">Transmembrane helix</keyword>
<dbReference type="PANTHER" id="PTHR33392:SF6">
    <property type="entry name" value="POLYISOPRENYL-TEICHOIC ACID--PEPTIDOGLYCAN TEICHOIC ACID TRANSFERASE TAGU"/>
    <property type="match status" value="1"/>
</dbReference>
<evidence type="ECO:0000259" key="5">
    <source>
        <dbReference type="Pfam" id="PF13399"/>
    </source>
</evidence>
<comment type="caution">
    <text evidence="6">The sequence shown here is derived from an EMBL/GenBank/DDBJ whole genome shotgun (WGS) entry which is preliminary data.</text>
</comment>
<feature type="domain" description="LytR/CpsA/Psr regulator C-terminal" evidence="5">
    <location>
        <begin position="356"/>
        <end position="441"/>
    </location>
</feature>
<keyword evidence="3" id="KW-0812">Transmembrane</keyword>
<comment type="similarity">
    <text evidence="1">Belongs to the LytR/CpsA/Psr (LCP) family.</text>
</comment>
<dbReference type="NCBIfam" id="TIGR00350">
    <property type="entry name" value="lytR_cpsA_psr"/>
    <property type="match status" value="1"/>
</dbReference>
<dbReference type="Pfam" id="PF13399">
    <property type="entry name" value="LytR_C"/>
    <property type="match status" value="1"/>
</dbReference>
<dbReference type="Gene3D" id="3.30.70.2390">
    <property type="match status" value="1"/>
</dbReference>
<feature type="transmembrane region" description="Helical" evidence="3">
    <location>
        <begin position="22"/>
        <end position="46"/>
    </location>
</feature>
<evidence type="ECO:0000256" key="3">
    <source>
        <dbReference type="SAM" id="Phobius"/>
    </source>
</evidence>
<evidence type="ECO:0000256" key="2">
    <source>
        <dbReference type="SAM" id="MobiDB-lite"/>
    </source>
</evidence>
<gene>
    <name evidence="6" type="ORF">Airi01_051680</name>
</gene>
<keyword evidence="3" id="KW-0472">Membrane</keyword>
<protein>
    <recommendedName>
        <fullName evidence="8">LytR family transcriptional regulator</fullName>
    </recommendedName>
</protein>
<dbReference type="InterPro" id="IPR004474">
    <property type="entry name" value="LytR_CpsA_psr"/>
</dbReference>
<dbReference type="Gene3D" id="3.40.630.190">
    <property type="entry name" value="LCP protein"/>
    <property type="match status" value="1"/>
</dbReference>
<evidence type="ECO:0000313" key="6">
    <source>
        <dbReference type="EMBL" id="GLY76901.1"/>
    </source>
</evidence>
<evidence type="ECO:0000259" key="4">
    <source>
        <dbReference type="Pfam" id="PF03816"/>
    </source>
</evidence>
<organism evidence="6 7">
    <name type="scientific">Actinoallomurus iriomotensis</name>
    <dbReference type="NCBI Taxonomy" id="478107"/>
    <lineage>
        <taxon>Bacteria</taxon>
        <taxon>Bacillati</taxon>
        <taxon>Actinomycetota</taxon>
        <taxon>Actinomycetes</taxon>
        <taxon>Streptosporangiales</taxon>
        <taxon>Thermomonosporaceae</taxon>
        <taxon>Actinoallomurus</taxon>
    </lineage>
</organism>
<dbReference type="PANTHER" id="PTHR33392">
    <property type="entry name" value="POLYISOPRENYL-TEICHOIC ACID--PEPTIDOGLYCAN TEICHOIC ACID TRANSFERASE TAGU"/>
    <property type="match status" value="1"/>
</dbReference>
<evidence type="ECO:0008006" key="8">
    <source>
        <dbReference type="Google" id="ProtNLM"/>
    </source>
</evidence>